<protein>
    <submittedName>
        <fullName evidence="1">Uncharacterized protein</fullName>
    </submittedName>
</protein>
<name>A0A7D5KGU4_9EURY</name>
<keyword evidence="1" id="KW-0614">Plasmid</keyword>
<dbReference type="RefSeq" id="WP_179171671.1">
    <property type="nucleotide sequence ID" value="NZ_CP058532.1"/>
</dbReference>
<dbReference type="EMBL" id="CP058532">
    <property type="protein sequence ID" value="QLG30097.1"/>
    <property type="molecule type" value="Genomic_DNA"/>
</dbReference>
<keyword evidence="2" id="KW-1185">Reference proteome</keyword>
<dbReference type="AlphaFoldDB" id="A0A7D5KGU4"/>
<geneLocation type="plasmid" evidence="1 2">
    <name>unnamed3</name>
</geneLocation>
<evidence type="ECO:0000313" key="1">
    <source>
        <dbReference type="EMBL" id="QLG30097.1"/>
    </source>
</evidence>
<organism evidence="1 2">
    <name type="scientific">Halorarum halophilum</name>
    <dbReference type="NCBI Taxonomy" id="2743090"/>
    <lineage>
        <taxon>Archaea</taxon>
        <taxon>Methanobacteriati</taxon>
        <taxon>Methanobacteriota</taxon>
        <taxon>Stenosarchaea group</taxon>
        <taxon>Halobacteria</taxon>
        <taxon>Halobacteriales</taxon>
        <taxon>Haloferacaceae</taxon>
        <taxon>Halorarum</taxon>
    </lineage>
</organism>
<dbReference type="KEGG" id="halg:HUG10_21155"/>
<gene>
    <name evidence="1" type="ORF">HUG10_21155</name>
</gene>
<evidence type="ECO:0000313" key="2">
    <source>
        <dbReference type="Proteomes" id="UP000509750"/>
    </source>
</evidence>
<dbReference type="Proteomes" id="UP000509750">
    <property type="component" value="Plasmid unnamed3"/>
</dbReference>
<reference evidence="1 2" key="1">
    <citation type="submission" date="2020-07" db="EMBL/GenBank/DDBJ databases">
        <title>Gai3-2, isolated from salt lake.</title>
        <authorList>
            <person name="Cui H."/>
            <person name="Shi X."/>
        </authorList>
    </citation>
    <scope>NUCLEOTIDE SEQUENCE [LARGE SCALE GENOMIC DNA]</scope>
    <source>
        <strain evidence="1 2">Gai3-2</strain>
        <plasmid evidence="1 2">unnamed3</plasmid>
    </source>
</reference>
<sequence length="87" mass="9642">MGQKSHPAECGSSSSGNLAAPVKVNVGLWKWDADLEKRIALESVKCHLTDISPDGEFGLVEVAEDADFFDEWRVGEIKEIEMGQLHW</sequence>
<proteinExistence type="predicted"/>
<accession>A0A7D5KGU4</accession>
<dbReference type="GeneID" id="56031398"/>